<proteinExistence type="predicted"/>
<comment type="caution">
    <text evidence="1">The sequence shown here is derived from an EMBL/GenBank/DDBJ whole genome shotgun (WGS) entry which is preliminary data.</text>
</comment>
<dbReference type="SUPFAM" id="SSF55144">
    <property type="entry name" value="LigT-like"/>
    <property type="match status" value="1"/>
</dbReference>
<dbReference type="Gene3D" id="3.90.1140.10">
    <property type="entry name" value="Cyclic phosphodiesterase"/>
    <property type="match status" value="1"/>
</dbReference>
<organism evidence="1 2">
    <name type="scientific">Flavimobilis rhizosphaerae</name>
    <dbReference type="NCBI Taxonomy" id="2775421"/>
    <lineage>
        <taxon>Bacteria</taxon>
        <taxon>Bacillati</taxon>
        <taxon>Actinomycetota</taxon>
        <taxon>Actinomycetes</taxon>
        <taxon>Micrococcales</taxon>
        <taxon>Jonesiaceae</taxon>
        <taxon>Flavimobilis</taxon>
    </lineage>
</organism>
<dbReference type="PANTHER" id="PTHR40037">
    <property type="entry name" value="PHOSPHOESTERASE YJCG-RELATED"/>
    <property type="match status" value="1"/>
</dbReference>
<evidence type="ECO:0000313" key="1">
    <source>
        <dbReference type="EMBL" id="MBD9699000.1"/>
    </source>
</evidence>
<dbReference type="RefSeq" id="WP_192278717.1">
    <property type="nucleotide sequence ID" value="NZ_JACZDF010000002.1"/>
</dbReference>
<dbReference type="Pfam" id="PF13563">
    <property type="entry name" value="2_5_RNA_ligase2"/>
    <property type="match status" value="1"/>
</dbReference>
<name>A0ABR9DPF2_9MICO</name>
<keyword evidence="2" id="KW-1185">Reference proteome</keyword>
<keyword evidence="1" id="KW-0436">Ligase</keyword>
<dbReference type="EMBL" id="JACZDF010000002">
    <property type="protein sequence ID" value="MBD9699000.1"/>
    <property type="molecule type" value="Genomic_DNA"/>
</dbReference>
<dbReference type="GO" id="GO:0016874">
    <property type="term" value="F:ligase activity"/>
    <property type="evidence" value="ECO:0007669"/>
    <property type="project" value="UniProtKB-KW"/>
</dbReference>
<protein>
    <submittedName>
        <fullName evidence="1">2'-5' RNA ligase family protein</fullName>
    </submittedName>
</protein>
<evidence type="ECO:0000313" key="2">
    <source>
        <dbReference type="Proteomes" id="UP000642107"/>
    </source>
</evidence>
<accession>A0ABR9DPF2</accession>
<gene>
    <name evidence="1" type="ORF">IGS67_05750</name>
</gene>
<reference evidence="1 2" key="1">
    <citation type="submission" date="2020-09" db="EMBL/GenBank/DDBJ databases">
        <title>Flavimobilis rhizosphaerae sp. nov., isolated from rhizosphere soil of Spartina alterniflora.</title>
        <authorList>
            <person name="Hanqin C."/>
        </authorList>
    </citation>
    <scope>NUCLEOTIDE SEQUENCE [LARGE SCALE GENOMIC DNA]</scope>
    <source>
        <strain evidence="1 2">GY 10621</strain>
    </source>
</reference>
<dbReference type="PANTHER" id="PTHR40037:SF1">
    <property type="entry name" value="PHOSPHOESTERASE SAOUHSC_00951-RELATED"/>
    <property type="match status" value="1"/>
</dbReference>
<dbReference type="InterPro" id="IPR009097">
    <property type="entry name" value="Cyclic_Pdiesterase"/>
</dbReference>
<dbReference type="InterPro" id="IPR050580">
    <property type="entry name" value="2H_phosphoesterase_YjcG-like"/>
</dbReference>
<sequence length="178" mass="19484">MRIPERGAGQARIGVSLTVPEPFGSQLADARRATGDAYADLIPPHVTLLGPTVVDVEDLPAVEEHLARIAQDAGPFTLHLRGAATFRPVSPVVFVQVVQGIAECEQLEGRVRSGLLEQELRFHYHPHVTVAHEVPDEALDAAFVSMADYDAVFEVTEIDLYEHGDDGVWRTRRAFPLG</sequence>
<dbReference type="Proteomes" id="UP000642107">
    <property type="component" value="Unassembled WGS sequence"/>
</dbReference>